<dbReference type="PROSITE" id="PS50829">
    <property type="entry name" value="GYF"/>
    <property type="match status" value="1"/>
</dbReference>
<feature type="compositionally biased region" description="Low complexity" evidence="1">
    <location>
        <begin position="1473"/>
        <end position="1492"/>
    </location>
</feature>
<feature type="compositionally biased region" description="Polar residues" evidence="1">
    <location>
        <begin position="510"/>
        <end position="521"/>
    </location>
</feature>
<gene>
    <name evidence="3" type="ORF">STAS_25092</name>
</gene>
<evidence type="ECO:0000259" key="2">
    <source>
        <dbReference type="PROSITE" id="PS50829"/>
    </source>
</evidence>
<feature type="compositionally biased region" description="Polar residues" evidence="1">
    <location>
        <begin position="1209"/>
        <end position="1221"/>
    </location>
</feature>
<feature type="compositionally biased region" description="Basic and acidic residues" evidence="1">
    <location>
        <begin position="434"/>
        <end position="462"/>
    </location>
</feature>
<organism evidence="3 4">
    <name type="scientific">Striga asiatica</name>
    <name type="common">Asiatic witchweed</name>
    <name type="synonym">Buchnera asiatica</name>
    <dbReference type="NCBI Taxonomy" id="4170"/>
    <lineage>
        <taxon>Eukaryota</taxon>
        <taxon>Viridiplantae</taxon>
        <taxon>Streptophyta</taxon>
        <taxon>Embryophyta</taxon>
        <taxon>Tracheophyta</taxon>
        <taxon>Spermatophyta</taxon>
        <taxon>Magnoliopsida</taxon>
        <taxon>eudicotyledons</taxon>
        <taxon>Gunneridae</taxon>
        <taxon>Pentapetalae</taxon>
        <taxon>asterids</taxon>
        <taxon>lamiids</taxon>
        <taxon>Lamiales</taxon>
        <taxon>Orobanchaceae</taxon>
        <taxon>Buchnereae</taxon>
        <taxon>Striga</taxon>
    </lineage>
</organism>
<feature type="region of interest" description="Disordered" evidence="1">
    <location>
        <begin position="510"/>
        <end position="531"/>
    </location>
</feature>
<dbReference type="SUPFAM" id="SSF55277">
    <property type="entry name" value="GYF domain"/>
    <property type="match status" value="1"/>
</dbReference>
<dbReference type="CDD" id="cd00072">
    <property type="entry name" value="GYF"/>
    <property type="match status" value="1"/>
</dbReference>
<feature type="compositionally biased region" description="Basic and acidic residues" evidence="1">
    <location>
        <begin position="138"/>
        <end position="183"/>
    </location>
</feature>
<feature type="compositionally biased region" description="Polar residues" evidence="1">
    <location>
        <begin position="224"/>
        <end position="236"/>
    </location>
</feature>
<feature type="compositionally biased region" description="Polar residues" evidence="1">
    <location>
        <begin position="1287"/>
        <end position="1314"/>
    </location>
</feature>
<evidence type="ECO:0000313" key="3">
    <source>
        <dbReference type="EMBL" id="GER47946.1"/>
    </source>
</evidence>
<feature type="region of interest" description="Disordered" evidence="1">
    <location>
        <begin position="1383"/>
        <end position="1556"/>
    </location>
</feature>
<feature type="domain" description="GYF" evidence="2">
    <location>
        <begin position="558"/>
        <end position="609"/>
    </location>
</feature>
<dbReference type="Proteomes" id="UP000325081">
    <property type="component" value="Unassembled WGS sequence"/>
</dbReference>
<dbReference type="PANTHER" id="PTHR47471">
    <property type="entry name" value="GYF DOMAIN-CONTAINING PROTEIN"/>
    <property type="match status" value="1"/>
</dbReference>
<keyword evidence="4" id="KW-1185">Reference proteome</keyword>
<evidence type="ECO:0000313" key="4">
    <source>
        <dbReference type="Proteomes" id="UP000325081"/>
    </source>
</evidence>
<feature type="compositionally biased region" description="Basic and acidic residues" evidence="1">
    <location>
        <begin position="194"/>
        <end position="206"/>
    </location>
</feature>
<dbReference type="Gene3D" id="3.30.1490.40">
    <property type="match status" value="1"/>
</dbReference>
<feature type="compositionally biased region" description="Basic and acidic residues" evidence="1">
    <location>
        <begin position="384"/>
        <end position="398"/>
    </location>
</feature>
<dbReference type="InterPro" id="IPR035445">
    <property type="entry name" value="GYF-like_dom_sf"/>
</dbReference>
<feature type="compositionally biased region" description="Basic and acidic residues" evidence="1">
    <location>
        <begin position="1446"/>
        <end position="1455"/>
    </location>
</feature>
<evidence type="ECO:0000256" key="1">
    <source>
        <dbReference type="SAM" id="MobiDB-lite"/>
    </source>
</evidence>
<feature type="region of interest" description="Disordered" evidence="1">
    <location>
        <begin position="1"/>
        <end position="283"/>
    </location>
</feature>
<comment type="caution">
    <text evidence="3">The sequence shown here is derived from an EMBL/GenBank/DDBJ whole genome shotgun (WGS) entry which is preliminary data.</text>
</comment>
<feature type="region of interest" description="Disordered" evidence="1">
    <location>
        <begin position="1033"/>
        <end position="1059"/>
    </location>
</feature>
<dbReference type="SMART" id="SM00444">
    <property type="entry name" value="GYF"/>
    <property type="match status" value="1"/>
</dbReference>
<feature type="compositionally biased region" description="Polar residues" evidence="1">
    <location>
        <begin position="368"/>
        <end position="377"/>
    </location>
</feature>
<accession>A0A5A7QSJ3</accession>
<feature type="compositionally biased region" description="Low complexity" evidence="1">
    <location>
        <begin position="1255"/>
        <end position="1266"/>
    </location>
</feature>
<feature type="region of interest" description="Disordered" evidence="1">
    <location>
        <begin position="1282"/>
        <end position="1314"/>
    </location>
</feature>
<feature type="compositionally biased region" description="Polar residues" evidence="1">
    <location>
        <begin position="989"/>
        <end position="1006"/>
    </location>
</feature>
<feature type="compositionally biased region" description="Polar residues" evidence="1">
    <location>
        <begin position="1526"/>
        <end position="1555"/>
    </location>
</feature>
<feature type="compositionally biased region" description="Basic and acidic residues" evidence="1">
    <location>
        <begin position="90"/>
        <end position="132"/>
    </location>
</feature>
<feature type="compositionally biased region" description="Basic and acidic residues" evidence="1">
    <location>
        <begin position="1163"/>
        <end position="1175"/>
    </location>
</feature>
<protein>
    <submittedName>
        <fullName evidence="3">GYF domain-containing protein</fullName>
    </submittedName>
</protein>
<proteinExistence type="predicted"/>
<sequence length="2017" mass="220417">MADKTEFDSRPNQIPKDMQGPDSGIPLSPQWLLPKPGDNKAEAVTGENHFSSLHGHANLPVAAKPTGVGDDSVDNPKKKDVFRPSVLDMEPGRRDRWHDEERDANFSTRKDRWREGERDLHPDSRRADRKPDPSGGRHYGEAARRAPGERWTDSGNRDNHDQRRESKWNTRWGHDDKEADIFLDKGSTQAPPSHGKEEREGGEHYRPWRPNSSYSRGRGDPHHQTLTPGKQVSTFSHGRGRGESPAPVVSHGRGRVGSGGNLVTHTANHLQPRGPLVEKGETGFGGPGRLTYSRTKLIDIYRTTDMTGYGRKCLEGVSEVPSLTREEPTEPLACFAPTPEELAILKGIDKGEINSSGAPQVSKDGSAGRTTTDLMQTRRNRLGGGKDDLTFPLDDSKHGTSSNPDGYSDYSEAPVHGKHIHRWPNVKVETMQEYRTSSDHKLNVEALKEDSAVHRKNDDGSGARESSTPENSSLRTGSWRSSSLTDRSRLASDWREGSLDIPKDLNNVWQNSMIDSPNTSKGAPRWQVGDDPILGRQPPAAINREMESHIISQPSPEDLVLFYKDPQGEVQGPFTGNDIITWFESGYFGIELQVRLANAPVDSPFYLLGDVMPHLRAKARPPPGFNTPKPNEIQDTSGRLNYTNVGNLHAVAGEADLLQNDSRYKQGMGSTTEAENRFLESLMAGGMSTTPFEKLVLSEGMQGYAGANFIVQPPLGTNSGEDPYLLAKKLALERQRPVPNPYSLWAGRDAATVTDNARAQHLSQNMESLPAHPGLLDRSVPAANNGASGWMNFPTQVGLDPLQDKLDVRHAQNIPSQSALGILQQRLQQPQNTHLGNLLAQSLDNSSRIISPENLLASGIPQDQQILSLLQQQYLLQQVQPQAPVAAQQLSLLDMMLKQQQKQEEQQLLMRQQQQLLSQVLSERQLNKQSGEPSFAQLQQTGGFTAGNANVDHTHFEQHHDIFQTGSQVQAPNIRGDTANDAGFVMSPNDPQEVSQNIGPETSESSMHLPHQIFANIPKQRDWDDAPAAEKNVELPTDLSSTTQLGKSVPPKQNTVDHKNDSVFHEALDAITKAPTEELSEQGGSEEQHTANSSVVKQVKVPEARGKKSKKQKSSSKAPVDSVKGGVTKSQQLKSSESEGTASNNAKSETLTSQGDALAASATEKEKAKNKKSAEDGGLLPGQNSLPAHNYADDVVTAETDAQPGQVAHVSQVNTQANTGQRAWKHAPGFKPKSLLEIQQEEQRRAREREEAAVSDISTSLSSMSVSSPWAGIVANADYKALEESQQEPPSTEINFTKSDSSSVLKNNNNQNEDLFWDTSVSNLGDRELETINSRVPLTSMMSSQTDPVVADDFIDAKDTKKSRKKSAKAKKVAPVVTATDVYVGSSPSDKGKLARQMQQQKEVLPPLPSGPSLGDFVTWKGESSSPPAPAWSDSGKLSKPASLRDILKEQEKKVSFSQQVPTPQKPATNQPACASVPSWSHSSSPAKAAAPVTKSQASSQSKHNKVEDDLFWGPLEQPKPEEQSEFPQLGTQGSWGSKNTSVKGNPSGILNRQKSAGGKAADYPFSVSAPSAQSSLKGKKNATTKHSEASDFKEWCESECVRLIGSKDTSILEYCLKISRSEAETLLIENLGSFDPNHEFIDKFLNYKDFLPAEAVEAAFKNRNDRKTTANLSGGDMISDSYPDIGGGPSAIDGGITKAGKKKGKKGKKVSPAVLGFNVVSNRIMMAALDTTIEYQHWIPSRSSLSGIENLSLTVRQGADLNGRARAGHDGKVCGRTRGSPVRVGYHLSTKLQNPHQILPKMMKASFKLRHDLDKLTAASTVAVNAGDFKLRASMTDATVASGPSLNGLALGIEKPGFFMVDYNVPKKDFRFQFMNTVKVAEKPLKLTYIHSKGDERTILDGTLVIDSANKVSANHVLGTGNTKLKYSYSHGGLTTFEPSYDLGKNTWDFAVSRKVNMFSTNSMLRATYQTSSKNLGLEWFQSLEQGTVKVTTSVNLADERKIPKVFAESTWEFEM</sequence>
<feature type="compositionally biased region" description="Polar residues" evidence="1">
    <location>
        <begin position="1456"/>
        <end position="1472"/>
    </location>
</feature>
<feature type="compositionally biased region" description="Polar residues" evidence="1">
    <location>
        <begin position="1128"/>
        <end position="1155"/>
    </location>
</feature>
<feature type="compositionally biased region" description="Basic and acidic residues" evidence="1">
    <location>
        <begin position="1241"/>
        <end position="1252"/>
    </location>
</feature>
<dbReference type="OrthoDB" id="6415790at2759"/>
<feature type="region of interest" description="Disordered" evidence="1">
    <location>
        <begin position="1076"/>
        <end position="1266"/>
    </location>
</feature>
<name>A0A5A7QSJ3_STRAF</name>
<feature type="region of interest" description="Disordered" evidence="1">
    <location>
        <begin position="434"/>
        <end position="491"/>
    </location>
</feature>
<reference evidence="4" key="1">
    <citation type="journal article" date="2019" name="Curr. Biol.">
        <title>Genome Sequence of Striga asiatica Provides Insight into the Evolution of Plant Parasitism.</title>
        <authorList>
            <person name="Yoshida S."/>
            <person name="Kim S."/>
            <person name="Wafula E.K."/>
            <person name="Tanskanen J."/>
            <person name="Kim Y.M."/>
            <person name="Honaas L."/>
            <person name="Yang Z."/>
            <person name="Spallek T."/>
            <person name="Conn C.E."/>
            <person name="Ichihashi Y."/>
            <person name="Cheong K."/>
            <person name="Cui S."/>
            <person name="Der J.P."/>
            <person name="Gundlach H."/>
            <person name="Jiao Y."/>
            <person name="Hori C."/>
            <person name="Ishida J.K."/>
            <person name="Kasahara H."/>
            <person name="Kiba T."/>
            <person name="Kim M.S."/>
            <person name="Koo N."/>
            <person name="Laohavisit A."/>
            <person name="Lee Y.H."/>
            <person name="Lumba S."/>
            <person name="McCourt P."/>
            <person name="Mortimer J.C."/>
            <person name="Mutuku J.M."/>
            <person name="Nomura T."/>
            <person name="Sasaki-Sekimoto Y."/>
            <person name="Seto Y."/>
            <person name="Wang Y."/>
            <person name="Wakatake T."/>
            <person name="Sakakibara H."/>
            <person name="Demura T."/>
            <person name="Yamaguchi S."/>
            <person name="Yoneyama K."/>
            <person name="Manabe R.I."/>
            <person name="Nelson D.C."/>
            <person name="Schulman A.H."/>
            <person name="Timko M.P."/>
            <person name="dePamphilis C.W."/>
            <person name="Choi D."/>
            <person name="Shirasu K."/>
        </authorList>
    </citation>
    <scope>NUCLEOTIDE SEQUENCE [LARGE SCALE GENOMIC DNA]</scope>
    <source>
        <strain evidence="4">cv. UVA1</strain>
    </source>
</reference>
<feature type="region of interest" description="Disordered" evidence="1">
    <location>
        <begin position="967"/>
        <end position="1006"/>
    </location>
</feature>
<dbReference type="Pfam" id="PF02213">
    <property type="entry name" value="GYF"/>
    <property type="match status" value="1"/>
</dbReference>
<feature type="compositionally biased region" description="Low complexity" evidence="1">
    <location>
        <begin position="472"/>
        <end position="485"/>
    </location>
</feature>
<feature type="compositionally biased region" description="Polar residues" evidence="1">
    <location>
        <begin position="1038"/>
        <end position="1054"/>
    </location>
</feature>
<dbReference type="EMBL" id="BKCP01008070">
    <property type="protein sequence ID" value="GER47946.1"/>
    <property type="molecule type" value="Genomic_DNA"/>
</dbReference>
<dbReference type="PANTHER" id="PTHR47471:SF1">
    <property type="entry name" value="PROTEIN ESSENTIAL FOR POTEXVIRUS ACCUMULATION 1"/>
    <property type="match status" value="1"/>
</dbReference>
<dbReference type="InterPro" id="IPR003169">
    <property type="entry name" value="GYF"/>
</dbReference>
<feature type="region of interest" description="Disordered" evidence="1">
    <location>
        <begin position="351"/>
        <end position="413"/>
    </location>
</feature>